<evidence type="ECO:0000313" key="3">
    <source>
        <dbReference type="Proteomes" id="UP000294003"/>
    </source>
</evidence>
<name>A0ABY0H545_9PEZI</name>
<sequence>MSQALGNESSPDRANSEPESNEIEQGAANTDGRYRYGKGLLTVAPKKLSSNSTDKKISAHWLERIRDSSYSKALNIVEKYGYVYRLLELFQYRVGKNWVEASFNITRDHNAQALAAYMLLPNIFGNKWFGAACSNCKYSGTPQNCSFFKQRAAEEEKQKRAERFEKMKQGTDKIWFTQEDLKDHLASELEKLANIINAELNKRSAKRPSRIQ</sequence>
<evidence type="ECO:0000313" key="2">
    <source>
        <dbReference type="EMBL" id="RYO84655.1"/>
    </source>
</evidence>
<keyword evidence="3" id="KW-1185">Reference proteome</keyword>
<reference evidence="2 3" key="1">
    <citation type="submission" date="2018-06" db="EMBL/GenBank/DDBJ databases">
        <title>Complete Genomes of Monosporascus.</title>
        <authorList>
            <person name="Robinson A.J."/>
            <person name="Natvig D.O."/>
        </authorList>
    </citation>
    <scope>NUCLEOTIDE SEQUENCE [LARGE SCALE GENOMIC DNA]</scope>
    <source>
        <strain evidence="2 3">CBS 609.92</strain>
    </source>
</reference>
<comment type="caution">
    <text evidence="2">The sequence shown here is derived from an EMBL/GenBank/DDBJ whole genome shotgun (WGS) entry which is preliminary data.</text>
</comment>
<protein>
    <submittedName>
        <fullName evidence="2">Uncharacterized protein</fullName>
    </submittedName>
</protein>
<gene>
    <name evidence="2" type="ORF">DL762_005557</name>
</gene>
<evidence type="ECO:0000256" key="1">
    <source>
        <dbReference type="SAM" id="MobiDB-lite"/>
    </source>
</evidence>
<accession>A0ABY0H545</accession>
<feature type="region of interest" description="Disordered" evidence="1">
    <location>
        <begin position="1"/>
        <end position="33"/>
    </location>
</feature>
<proteinExistence type="predicted"/>
<dbReference type="EMBL" id="QJNS01000157">
    <property type="protein sequence ID" value="RYO84655.1"/>
    <property type="molecule type" value="Genomic_DNA"/>
</dbReference>
<organism evidence="2 3">
    <name type="scientific">Monosporascus cannonballus</name>
    <dbReference type="NCBI Taxonomy" id="155416"/>
    <lineage>
        <taxon>Eukaryota</taxon>
        <taxon>Fungi</taxon>
        <taxon>Dikarya</taxon>
        <taxon>Ascomycota</taxon>
        <taxon>Pezizomycotina</taxon>
        <taxon>Sordariomycetes</taxon>
        <taxon>Xylariomycetidae</taxon>
        <taxon>Xylariales</taxon>
        <taxon>Xylariales incertae sedis</taxon>
        <taxon>Monosporascus</taxon>
    </lineage>
</organism>
<dbReference type="Proteomes" id="UP000294003">
    <property type="component" value="Unassembled WGS sequence"/>
</dbReference>